<dbReference type="EMBL" id="DWUU01000060">
    <property type="protein sequence ID" value="HJD43311.1"/>
    <property type="molecule type" value="Genomic_DNA"/>
</dbReference>
<reference evidence="2" key="1">
    <citation type="journal article" date="2021" name="PeerJ">
        <title>Extensive microbial diversity within the chicken gut microbiome revealed by metagenomics and culture.</title>
        <authorList>
            <person name="Gilroy R."/>
            <person name="Ravi A."/>
            <person name="Getino M."/>
            <person name="Pursley I."/>
            <person name="Horton D.L."/>
            <person name="Alikhan N.F."/>
            <person name="Baker D."/>
            <person name="Gharbi K."/>
            <person name="Hall N."/>
            <person name="Watson M."/>
            <person name="Adriaenssens E.M."/>
            <person name="Foster-Nyarko E."/>
            <person name="Jarju S."/>
            <person name="Secka A."/>
            <person name="Antonio M."/>
            <person name="Oren A."/>
            <person name="Chaudhuri R.R."/>
            <person name="La Ragione R."/>
            <person name="Hildebrand F."/>
            <person name="Pallen M.J."/>
        </authorList>
    </citation>
    <scope>NUCLEOTIDE SEQUENCE</scope>
    <source>
        <strain evidence="2">ChiBcec15-3976</strain>
    </source>
</reference>
<sequence>MTGILDQLGIDPFYIFIILFIMQVALIVLLVVLYDIYKRLEKRYSVFMKGKNGKDLEKSIYRKFSELDEIAGLVKENEGHVKKLSKQMKSHYQKSGIVKYDAFHEMGGNLSFVLTMLDGENSGWIFNAMHSREGCYTYIKEVVRGETHIELSEEEQECLEKTICQEANEIKKKKSSKRMRG</sequence>
<name>A0A9D2RJA5_9FIRM</name>
<comment type="caution">
    <text evidence="2">The sequence shown here is derived from an EMBL/GenBank/DDBJ whole genome shotgun (WGS) entry which is preliminary data.</text>
</comment>
<dbReference type="AlphaFoldDB" id="A0A9D2RJA5"/>
<reference evidence="2" key="2">
    <citation type="submission" date="2021-04" db="EMBL/GenBank/DDBJ databases">
        <authorList>
            <person name="Gilroy R."/>
        </authorList>
    </citation>
    <scope>NUCLEOTIDE SEQUENCE</scope>
    <source>
        <strain evidence="2">ChiBcec15-3976</strain>
    </source>
</reference>
<dbReference type="InterPro" id="IPR027981">
    <property type="entry name" value="DUF4446"/>
</dbReference>
<gene>
    <name evidence="2" type="ORF">H9910_10005</name>
</gene>
<keyword evidence="1" id="KW-1133">Transmembrane helix</keyword>
<dbReference type="Pfam" id="PF14584">
    <property type="entry name" value="DUF4446"/>
    <property type="match status" value="1"/>
</dbReference>
<evidence type="ECO:0000313" key="3">
    <source>
        <dbReference type="Proteomes" id="UP000823909"/>
    </source>
</evidence>
<feature type="transmembrane region" description="Helical" evidence="1">
    <location>
        <begin position="12"/>
        <end position="34"/>
    </location>
</feature>
<evidence type="ECO:0000256" key="1">
    <source>
        <dbReference type="SAM" id="Phobius"/>
    </source>
</evidence>
<organism evidence="2 3">
    <name type="scientific">Candidatus Mediterraneibacter quadrami</name>
    <dbReference type="NCBI Taxonomy" id="2838684"/>
    <lineage>
        <taxon>Bacteria</taxon>
        <taxon>Bacillati</taxon>
        <taxon>Bacillota</taxon>
        <taxon>Clostridia</taxon>
        <taxon>Lachnospirales</taxon>
        <taxon>Lachnospiraceae</taxon>
        <taxon>Mediterraneibacter</taxon>
    </lineage>
</organism>
<evidence type="ECO:0000313" key="2">
    <source>
        <dbReference type="EMBL" id="HJD43311.1"/>
    </source>
</evidence>
<keyword evidence="1" id="KW-0812">Transmembrane</keyword>
<proteinExistence type="predicted"/>
<protein>
    <submittedName>
        <fullName evidence="2">DUF4446 family protein</fullName>
    </submittedName>
</protein>
<accession>A0A9D2RJA5</accession>
<dbReference type="Proteomes" id="UP000823909">
    <property type="component" value="Unassembled WGS sequence"/>
</dbReference>
<keyword evidence="1" id="KW-0472">Membrane</keyword>